<dbReference type="GO" id="GO:0016020">
    <property type="term" value="C:membrane"/>
    <property type="evidence" value="ECO:0007669"/>
    <property type="project" value="TreeGrafter"/>
</dbReference>
<evidence type="ECO:0000313" key="2">
    <source>
        <dbReference type="EMBL" id="KAH7038357.1"/>
    </source>
</evidence>
<dbReference type="SUPFAM" id="SSF53474">
    <property type="entry name" value="alpha/beta-Hydrolases"/>
    <property type="match status" value="1"/>
</dbReference>
<keyword evidence="3" id="KW-1185">Reference proteome</keyword>
<feature type="domain" description="AB hydrolase-1" evidence="1">
    <location>
        <begin position="10"/>
        <end position="226"/>
    </location>
</feature>
<dbReference type="InterPro" id="IPR000073">
    <property type="entry name" value="AB_hydrolase_1"/>
</dbReference>
<sequence>MASSAPDAILILVHGGALSGRMYKDMAPLLSARGYEVICPDLPGHGERAAQTGPFTFLKSTALLKTIAEEIKHKSASEKTERPVVLVGVSLGGQAVLHFLTTYPNLVDAAVVSGVSLHPPSDDASWEMPHMPSPDDMGWMEIIMGDVERMGMEAASAVQAESFGFSLQLDESRGKIPPVLVVVGEHDVAMARRDFAELFRALVARNASCEKVILENAWHNHPIDVPGMFSDIAHNWLTKFM</sequence>
<gene>
    <name evidence="2" type="ORF">B0I36DRAFT_346341</name>
</gene>
<evidence type="ECO:0000313" key="3">
    <source>
        <dbReference type="Proteomes" id="UP000756346"/>
    </source>
</evidence>
<dbReference type="GeneID" id="70185999"/>
<dbReference type="EMBL" id="JAGTJQ010000002">
    <property type="protein sequence ID" value="KAH7038357.1"/>
    <property type="molecule type" value="Genomic_DNA"/>
</dbReference>
<dbReference type="Proteomes" id="UP000756346">
    <property type="component" value="Unassembled WGS sequence"/>
</dbReference>
<dbReference type="RefSeq" id="XP_046017478.1">
    <property type="nucleotide sequence ID" value="XM_046156453.1"/>
</dbReference>
<proteinExistence type="predicted"/>
<protein>
    <submittedName>
        <fullName evidence="2">Alpha/Beta hydrolase protein</fullName>
    </submittedName>
</protein>
<accession>A0A9P8YGB5</accession>
<dbReference type="PRINTS" id="PR00111">
    <property type="entry name" value="ABHYDROLASE"/>
</dbReference>
<comment type="caution">
    <text evidence="2">The sequence shown here is derived from an EMBL/GenBank/DDBJ whole genome shotgun (WGS) entry which is preliminary data.</text>
</comment>
<evidence type="ECO:0000259" key="1">
    <source>
        <dbReference type="Pfam" id="PF12697"/>
    </source>
</evidence>
<reference evidence="2" key="1">
    <citation type="journal article" date="2021" name="Nat. Commun.">
        <title>Genetic determinants of endophytism in the Arabidopsis root mycobiome.</title>
        <authorList>
            <person name="Mesny F."/>
            <person name="Miyauchi S."/>
            <person name="Thiergart T."/>
            <person name="Pickel B."/>
            <person name="Atanasova L."/>
            <person name="Karlsson M."/>
            <person name="Huettel B."/>
            <person name="Barry K.W."/>
            <person name="Haridas S."/>
            <person name="Chen C."/>
            <person name="Bauer D."/>
            <person name="Andreopoulos W."/>
            <person name="Pangilinan J."/>
            <person name="LaButti K."/>
            <person name="Riley R."/>
            <person name="Lipzen A."/>
            <person name="Clum A."/>
            <person name="Drula E."/>
            <person name="Henrissat B."/>
            <person name="Kohler A."/>
            <person name="Grigoriev I.V."/>
            <person name="Martin F.M."/>
            <person name="Hacquard S."/>
        </authorList>
    </citation>
    <scope>NUCLEOTIDE SEQUENCE</scope>
    <source>
        <strain evidence="2">MPI-CAGE-CH-0230</strain>
    </source>
</reference>
<dbReference type="OrthoDB" id="284184at2759"/>
<name>A0A9P8YGB5_9PEZI</name>
<dbReference type="Gene3D" id="3.40.50.1820">
    <property type="entry name" value="alpha/beta hydrolase"/>
    <property type="match status" value="1"/>
</dbReference>
<dbReference type="AlphaFoldDB" id="A0A9P8YGB5"/>
<dbReference type="InterPro" id="IPR029058">
    <property type="entry name" value="AB_hydrolase_fold"/>
</dbReference>
<dbReference type="PANTHER" id="PTHR43798:SF33">
    <property type="entry name" value="HYDROLASE, PUTATIVE (AFU_ORTHOLOGUE AFUA_2G14860)-RELATED"/>
    <property type="match status" value="1"/>
</dbReference>
<dbReference type="Pfam" id="PF12697">
    <property type="entry name" value="Abhydrolase_6"/>
    <property type="match status" value="1"/>
</dbReference>
<organism evidence="2 3">
    <name type="scientific">Microdochium trichocladiopsis</name>
    <dbReference type="NCBI Taxonomy" id="1682393"/>
    <lineage>
        <taxon>Eukaryota</taxon>
        <taxon>Fungi</taxon>
        <taxon>Dikarya</taxon>
        <taxon>Ascomycota</taxon>
        <taxon>Pezizomycotina</taxon>
        <taxon>Sordariomycetes</taxon>
        <taxon>Xylariomycetidae</taxon>
        <taxon>Xylariales</taxon>
        <taxon>Microdochiaceae</taxon>
        <taxon>Microdochium</taxon>
    </lineage>
</organism>
<keyword evidence="2" id="KW-0378">Hydrolase</keyword>
<dbReference type="PANTHER" id="PTHR43798">
    <property type="entry name" value="MONOACYLGLYCEROL LIPASE"/>
    <property type="match status" value="1"/>
</dbReference>
<dbReference type="GO" id="GO:0016787">
    <property type="term" value="F:hydrolase activity"/>
    <property type="evidence" value="ECO:0007669"/>
    <property type="project" value="UniProtKB-KW"/>
</dbReference>
<dbReference type="InterPro" id="IPR050266">
    <property type="entry name" value="AB_hydrolase_sf"/>
</dbReference>